<comment type="caution">
    <text evidence="17">The sequence shown here is derived from an EMBL/GenBank/DDBJ whole genome shotgun (WGS) entry which is preliminary data.</text>
</comment>
<keyword evidence="18" id="KW-1185">Reference proteome</keyword>
<dbReference type="GO" id="GO:0000287">
    <property type="term" value="F:magnesium ion binding"/>
    <property type="evidence" value="ECO:0007669"/>
    <property type="project" value="UniProtKB-UniRule"/>
</dbReference>
<evidence type="ECO:0000256" key="15">
    <source>
        <dbReference type="PROSITE-ProRule" id="PRU01319"/>
    </source>
</evidence>
<keyword evidence="13 14" id="KW-0460">Magnesium</keyword>
<dbReference type="PROSITE" id="PS51975">
    <property type="entry name" value="RNASE_H_2"/>
    <property type="match status" value="1"/>
</dbReference>
<dbReference type="GO" id="GO:0043137">
    <property type="term" value="P:DNA replication, removal of RNA primer"/>
    <property type="evidence" value="ECO:0007669"/>
    <property type="project" value="TreeGrafter"/>
</dbReference>
<evidence type="ECO:0000256" key="13">
    <source>
        <dbReference type="ARBA" id="ARBA00022842"/>
    </source>
</evidence>
<dbReference type="NCBIfam" id="TIGR00716">
    <property type="entry name" value="rnhC"/>
    <property type="match status" value="1"/>
</dbReference>
<dbReference type="Pfam" id="PF01351">
    <property type="entry name" value="RNase_HII"/>
    <property type="match status" value="1"/>
</dbReference>
<evidence type="ECO:0000256" key="1">
    <source>
        <dbReference type="ARBA" id="ARBA00000077"/>
    </source>
</evidence>
<keyword evidence="8 14" id="KW-0963">Cytoplasm</keyword>
<dbReference type="InterPro" id="IPR036397">
    <property type="entry name" value="RNaseH_sf"/>
</dbReference>
<evidence type="ECO:0000256" key="3">
    <source>
        <dbReference type="ARBA" id="ARBA00004065"/>
    </source>
</evidence>
<dbReference type="RefSeq" id="WP_174494402.1">
    <property type="nucleotide sequence ID" value="NZ_CADDWK010000001.1"/>
</dbReference>
<dbReference type="GO" id="GO:0003723">
    <property type="term" value="F:RNA binding"/>
    <property type="evidence" value="ECO:0007669"/>
    <property type="project" value="UniProtKB-UniRule"/>
</dbReference>
<dbReference type="GO" id="GO:0006298">
    <property type="term" value="P:mismatch repair"/>
    <property type="evidence" value="ECO:0007669"/>
    <property type="project" value="TreeGrafter"/>
</dbReference>
<dbReference type="EC" id="3.1.26.4" evidence="6 14"/>
<reference evidence="17 18" key="1">
    <citation type="submission" date="2020-08" db="EMBL/GenBank/DDBJ databases">
        <title>Genomic Encyclopedia of Type Strains, Phase IV (KMG-IV): sequencing the most valuable type-strain genomes for metagenomic binning, comparative biology and taxonomic classification.</title>
        <authorList>
            <person name="Goeker M."/>
        </authorList>
    </citation>
    <scope>NUCLEOTIDE SEQUENCE [LARGE SCALE GENOMIC DNA]</scope>
    <source>
        <strain evidence="17 18">DSM 19612</strain>
    </source>
</reference>
<dbReference type="Gene3D" id="3.30.420.10">
    <property type="entry name" value="Ribonuclease H-like superfamily/Ribonuclease H"/>
    <property type="match status" value="1"/>
</dbReference>
<protein>
    <recommendedName>
        <fullName evidence="7 14">Ribonuclease HIII</fullName>
        <shortName evidence="14">RNase HIII</shortName>
        <ecNumber evidence="6 14">3.1.26.4</ecNumber>
    </recommendedName>
</protein>
<feature type="domain" description="RNase H type-2" evidence="16">
    <location>
        <begin position="87"/>
        <end position="305"/>
    </location>
</feature>
<dbReference type="EMBL" id="JACHGH010000001">
    <property type="protein sequence ID" value="MBB6452047.1"/>
    <property type="molecule type" value="Genomic_DNA"/>
</dbReference>
<dbReference type="Pfam" id="PF11858">
    <property type="entry name" value="DUF3378"/>
    <property type="match status" value="1"/>
</dbReference>
<dbReference type="InterPro" id="IPR024567">
    <property type="entry name" value="RNase_HII/HIII_dom"/>
</dbReference>
<evidence type="ECO:0000256" key="12">
    <source>
        <dbReference type="ARBA" id="ARBA00022801"/>
    </source>
</evidence>
<evidence type="ECO:0000256" key="8">
    <source>
        <dbReference type="ARBA" id="ARBA00022490"/>
    </source>
</evidence>
<dbReference type="GO" id="GO:0032299">
    <property type="term" value="C:ribonuclease H2 complex"/>
    <property type="evidence" value="ECO:0007669"/>
    <property type="project" value="TreeGrafter"/>
</dbReference>
<evidence type="ECO:0000313" key="17">
    <source>
        <dbReference type="EMBL" id="MBB6452047.1"/>
    </source>
</evidence>
<dbReference type="InterPro" id="IPR024568">
    <property type="entry name" value="RNase_HIII_N"/>
</dbReference>
<evidence type="ECO:0000313" key="18">
    <source>
        <dbReference type="Proteomes" id="UP000581688"/>
    </source>
</evidence>
<evidence type="ECO:0000256" key="5">
    <source>
        <dbReference type="ARBA" id="ARBA00008378"/>
    </source>
</evidence>
<dbReference type="PIRSF" id="PIRSF037748">
    <property type="entry name" value="RnhC"/>
    <property type="match status" value="1"/>
</dbReference>
<sequence length="308" mass="34497">MSQTVLQLPTSELNKMKDYYKNDLKPNSPSSALFAAKLSGCTITAYQSGKVLFQGANHSNEAQKWGHPLKMTKQVEKEKIVPDCVTHSHMGTDEAGSGDFFGPMTAAAAYVEESKIPLLKELGVRDSKSMSDESVLHVADQIIAAKIPYSLLVLHNPKYNELQKKGWTQGKMKVMLHFHAIQNVLKKINIEELDGIVVDQFAERRVFQRHLTSEKKKLPEKMYFLTKAESYSIAVAAASILSRAKFLKEMDRLSKDIGFKLPKGASKLVDEQAAKIIAAKGKTVLYDYVKIHFANLQKAETLLQNKRK</sequence>
<dbReference type="GO" id="GO:0004523">
    <property type="term" value="F:RNA-DNA hybrid ribonuclease activity"/>
    <property type="evidence" value="ECO:0007669"/>
    <property type="project" value="UniProtKB-UniRule"/>
</dbReference>
<accession>A0A841PSU4</accession>
<organism evidence="17 18">
    <name type="scientific">Salirhabdus euzebyi</name>
    <dbReference type="NCBI Taxonomy" id="394506"/>
    <lineage>
        <taxon>Bacteria</taxon>
        <taxon>Bacillati</taxon>
        <taxon>Bacillota</taxon>
        <taxon>Bacilli</taxon>
        <taxon>Bacillales</taxon>
        <taxon>Bacillaceae</taxon>
        <taxon>Salirhabdus</taxon>
    </lineage>
</organism>
<comment type="cofactor">
    <cofactor evidence="2">
        <name>Mg(2+)</name>
        <dbReference type="ChEBI" id="CHEBI:18420"/>
    </cofactor>
</comment>
<comment type="cofactor">
    <cofactor evidence="14 15">
        <name>Mn(2+)</name>
        <dbReference type="ChEBI" id="CHEBI:29035"/>
    </cofactor>
    <cofactor evidence="14 15">
        <name>Mg(2+)</name>
        <dbReference type="ChEBI" id="CHEBI:18420"/>
    </cofactor>
    <text evidence="14 15">Manganese or magnesium. Binds 1 divalent metal ion per monomer in the absence of substrate. May bind a second metal ion after substrate binding.</text>
</comment>
<dbReference type="Proteomes" id="UP000581688">
    <property type="component" value="Unassembled WGS sequence"/>
</dbReference>
<feature type="binding site" evidence="14 15">
    <location>
        <position position="94"/>
    </location>
    <ligand>
        <name>a divalent metal cation</name>
        <dbReference type="ChEBI" id="CHEBI:60240"/>
    </ligand>
</feature>
<evidence type="ECO:0000256" key="4">
    <source>
        <dbReference type="ARBA" id="ARBA00004496"/>
    </source>
</evidence>
<keyword evidence="12 14" id="KW-0378">Hydrolase</keyword>
<dbReference type="CDD" id="cd06590">
    <property type="entry name" value="RNase_HII_bacteria_HIII_like"/>
    <property type="match status" value="1"/>
</dbReference>
<comment type="catalytic activity">
    <reaction evidence="1 14 15">
        <text>Endonucleolytic cleavage to 5'-phosphomonoester.</text>
        <dbReference type="EC" id="3.1.26.4"/>
    </reaction>
</comment>
<dbReference type="CDD" id="cd14796">
    <property type="entry name" value="RNAse_HIII_N"/>
    <property type="match status" value="1"/>
</dbReference>
<comment type="subcellular location">
    <subcellularLocation>
        <location evidence="4 14">Cytoplasm</location>
    </subcellularLocation>
</comment>
<feature type="binding site" evidence="14 15">
    <location>
        <position position="93"/>
    </location>
    <ligand>
        <name>a divalent metal cation</name>
        <dbReference type="ChEBI" id="CHEBI:60240"/>
    </ligand>
</feature>
<evidence type="ECO:0000256" key="9">
    <source>
        <dbReference type="ARBA" id="ARBA00022722"/>
    </source>
</evidence>
<evidence type="ECO:0000256" key="11">
    <source>
        <dbReference type="ARBA" id="ARBA00022759"/>
    </source>
</evidence>
<evidence type="ECO:0000256" key="2">
    <source>
        <dbReference type="ARBA" id="ARBA00001946"/>
    </source>
</evidence>
<evidence type="ECO:0000256" key="6">
    <source>
        <dbReference type="ARBA" id="ARBA00012180"/>
    </source>
</evidence>
<dbReference type="GO" id="GO:0005737">
    <property type="term" value="C:cytoplasm"/>
    <property type="evidence" value="ECO:0007669"/>
    <property type="project" value="UniProtKB-SubCell"/>
</dbReference>
<dbReference type="InterPro" id="IPR012295">
    <property type="entry name" value="TBP_dom_sf"/>
</dbReference>
<proteinExistence type="inferred from homology"/>
<evidence type="ECO:0000256" key="10">
    <source>
        <dbReference type="ARBA" id="ARBA00022723"/>
    </source>
</evidence>
<evidence type="ECO:0000259" key="16">
    <source>
        <dbReference type="PROSITE" id="PS51975"/>
    </source>
</evidence>
<dbReference type="SUPFAM" id="SSF53098">
    <property type="entry name" value="Ribonuclease H-like"/>
    <property type="match status" value="1"/>
</dbReference>
<name>A0A841PSU4_9BACI</name>
<gene>
    <name evidence="14" type="primary">rnhC</name>
    <name evidence="17" type="ORF">HNQ94_000468</name>
</gene>
<dbReference type="FunFam" id="3.30.420.10:FF:000047">
    <property type="entry name" value="Ribonuclease HIII"/>
    <property type="match status" value="1"/>
</dbReference>
<keyword evidence="10 14" id="KW-0479">Metal-binding</keyword>
<keyword evidence="9 14" id="KW-0540">Nuclease</keyword>
<comment type="similarity">
    <text evidence="5 14">Belongs to the RNase HII family. RnhC subfamily.</text>
</comment>
<dbReference type="PANTHER" id="PTHR10954:SF23">
    <property type="entry name" value="RIBONUCLEASE"/>
    <property type="match status" value="1"/>
</dbReference>
<keyword evidence="11 14" id="KW-0255">Endonuclease</keyword>
<comment type="function">
    <text evidence="3 14">Endonuclease that specifically degrades the RNA of RNA-DNA hybrids.</text>
</comment>
<dbReference type="AlphaFoldDB" id="A0A841PSU4"/>
<dbReference type="InterPro" id="IPR001352">
    <property type="entry name" value="RNase_HII/HIII"/>
</dbReference>
<dbReference type="PANTHER" id="PTHR10954">
    <property type="entry name" value="RIBONUCLEASE H2 SUBUNIT A"/>
    <property type="match status" value="1"/>
</dbReference>
<dbReference type="Gene3D" id="3.30.310.10">
    <property type="entry name" value="TATA-Binding Protein"/>
    <property type="match status" value="1"/>
</dbReference>
<dbReference type="InterPro" id="IPR012337">
    <property type="entry name" value="RNaseH-like_sf"/>
</dbReference>
<feature type="binding site" evidence="14 15">
    <location>
        <position position="199"/>
    </location>
    <ligand>
        <name>a divalent metal cation</name>
        <dbReference type="ChEBI" id="CHEBI:60240"/>
    </ligand>
</feature>
<evidence type="ECO:0000256" key="7">
    <source>
        <dbReference type="ARBA" id="ARBA00021407"/>
    </source>
</evidence>
<dbReference type="InterPro" id="IPR004641">
    <property type="entry name" value="RNase_HIII"/>
</dbReference>
<evidence type="ECO:0000256" key="14">
    <source>
        <dbReference type="HAMAP-Rule" id="MF_00053"/>
    </source>
</evidence>
<dbReference type="HAMAP" id="MF_00053">
    <property type="entry name" value="RNase_HIII"/>
    <property type="match status" value="1"/>
</dbReference>